<evidence type="ECO:0000256" key="1">
    <source>
        <dbReference type="ARBA" id="ARBA00023125"/>
    </source>
</evidence>
<dbReference type="CDD" id="cd00093">
    <property type="entry name" value="HTH_XRE"/>
    <property type="match status" value="1"/>
</dbReference>
<comment type="caution">
    <text evidence="3">The sequence shown here is derived from an EMBL/GenBank/DDBJ whole genome shotgun (WGS) entry which is preliminary data.</text>
</comment>
<evidence type="ECO:0000313" key="4">
    <source>
        <dbReference type="Proteomes" id="UP000659630"/>
    </source>
</evidence>
<keyword evidence="4" id="KW-1185">Reference proteome</keyword>
<dbReference type="SUPFAM" id="SSF47413">
    <property type="entry name" value="lambda repressor-like DNA-binding domains"/>
    <property type="match status" value="1"/>
</dbReference>
<protein>
    <submittedName>
        <fullName evidence="3">Helix-turn-helix transcriptional regulator</fullName>
    </submittedName>
</protein>
<dbReference type="PROSITE" id="PS50943">
    <property type="entry name" value="HTH_CROC1"/>
    <property type="match status" value="1"/>
</dbReference>
<organism evidence="3 4">
    <name type="scientific">Anaerofilum hominis</name>
    <dbReference type="NCBI Taxonomy" id="2763016"/>
    <lineage>
        <taxon>Bacteria</taxon>
        <taxon>Bacillati</taxon>
        <taxon>Bacillota</taxon>
        <taxon>Clostridia</taxon>
        <taxon>Eubacteriales</taxon>
        <taxon>Oscillospiraceae</taxon>
        <taxon>Anaerofilum</taxon>
    </lineage>
</organism>
<keyword evidence="1" id="KW-0238">DNA-binding</keyword>
<proteinExistence type="predicted"/>
<dbReference type="EMBL" id="JACONZ010000002">
    <property type="protein sequence ID" value="MBC5581523.1"/>
    <property type="molecule type" value="Genomic_DNA"/>
</dbReference>
<dbReference type="Proteomes" id="UP000659630">
    <property type="component" value="Unassembled WGS sequence"/>
</dbReference>
<accession>A0A923I748</accession>
<feature type="domain" description="HTH cro/C1-type" evidence="2">
    <location>
        <begin position="11"/>
        <end position="65"/>
    </location>
</feature>
<dbReference type="GO" id="GO:0003677">
    <property type="term" value="F:DNA binding"/>
    <property type="evidence" value="ECO:0007669"/>
    <property type="project" value="UniProtKB-KW"/>
</dbReference>
<dbReference type="Gene3D" id="1.10.260.40">
    <property type="entry name" value="lambda repressor-like DNA-binding domains"/>
    <property type="match status" value="1"/>
</dbReference>
<dbReference type="RefSeq" id="WP_186887867.1">
    <property type="nucleotide sequence ID" value="NZ_JACONZ010000002.1"/>
</dbReference>
<dbReference type="InterPro" id="IPR001387">
    <property type="entry name" value="Cro/C1-type_HTH"/>
</dbReference>
<dbReference type="InterPro" id="IPR010982">
    <property type="entry name" value="Lambda_DNA-bd_dom_sf"/>
</dbReference>
<evidence type="ECO:0000259" key="2">
    <source>
        <dbReference type="PROSITE" id="PS50943"/>
    </source>
</evidence>
<reference evidence="3" key="1">
    <citation type="submission" date="2020-08" db="EMBL/GenBank/DDBJ databases">
        <title>Genome public.</title>
        <authorList>
            <person name="Liu C."/>
            <person name="Sun Q."/>
        </authorList>
    </citation>
    <scope>NUCLEOTIDE SEQUENCE</scope>
    <source>
        <strain evidence="3">BX8</strain>
    </source>
</reference>
<dbReference type="PANTHER" id="PTHR46558:SF11">
    <property type="entry name" value="HTH-TYPE TRANSCRIPTIONAL REGULATOR XRE"/>
    <property type="match status" value="1"/>
</dbReference>
<evidence type="ECO:0000313" key="3">
    <source>
        <dbReference type="EMBL" id="MBC5581523.1"/>
    </source>
</evidence>
<sequence>MSINRSFSGKLYDYRVRHGLTQKDMAELCGLSLRHYQDLEIGRSLPKLENAVRMAAILDISLDSLKGEFRGEVESIDISLHDF</sequence>
<dbReference type="AlphaFoldDB" id="A0A923I748"/>
<gene>
    <name evidence="3" type="ORF">H8S23_08360</name>
</gene>
<dbReference type="SMART" id="SM00530">
    <property type="entry name" value="HTH_XRE"/>
    <property type="match status" value="1"/>
</dbReference>
<name>A0A923I748_9FIRM</name>
<dbReference type="PANTHER" id="PTHR46558">
    <property type="entry name" value="TRACRIPTIONAL REGULATORY PROTEIN-RELATED-RELATED"/>
    <property type="match status" value="1"/>
</dbReference>
<dbReference type="Pfam" id="PF01381">
    <property type="entry name" value="HTH_3"/>
    <property type="match status" value="1"/>
</dbReference>